<dbReference type="NCBIfam" id="NF009807">
    <property type="entry name" value="PRK13291.1"/>
    <property type="match status" value="1"/>
</dbReference>
<dbReference type="InterPro" id="IPR024775">
    <property type="entry name" value="DinB-like"/>
</dbReference>
<dbReference type="Proteomes" id="UP000625780">
    <property type="component" value="Unassembled WGS sequence"/>
</dbReference>
<dbReference type="Gene3D" id="1.20.120.450">
    <property type="entry name" value="dinb family like domain"/>
    <property type="match status" value="1"/>
</dbReference>
<comment type="caution">
    <text evidence="2">The sequence shown here is derived from an EMBL/GenBank/DDBJ whole genome shotgun (WGS) entry which is preliminary data.</text>
</comment>
<keyword evidence="3" id="KW-1185">Reference proteome</keyword>
<feature type="domain" description="DinB-like" evidence="1">
    <location>
        <begin position="33"/>
        <end position="171"/>
    </location>
</feature>
<evidence type="ECO:0000259" key="1">
    <source>
        <dbReference type="Pfam" id="PF12867"/>
    </source>
</evidence>
<accession>A0ABQ1R7K7</accession>
<evidence type="ECO:0000313" key="2">
    <source>
        <dbReference type="EMBL" id="GGD56770.1"/>
    </source>
</evidence>
<evidence type="ECO:0000313" key="3">
    <source>
        <dbReference type="Proteomes" id="UP000625780"/>
    </source>
</evidence>
<keyword evidence="2" id="KW-0378">Hydrolase</keyword>
<dbReference type="GO" id="GO:0016787">
    <property type="term" value="F:hydrolase activity"/>
    <property type="evidence" value="ECO:0007669"/>
    <property type="project" value="UniProtKB-KW"/>
</dbReference>
<dbReference type="RefSeq" id="WP_188371028.1">
    <property type="nucleotide sequence ID" value="NZ_BMFH01000002.1"/>
</dbReference>
<organism evidence="2 3">
    <name type="scientific">Muriicola marianensis</name>
    <dbReference type="NCBI Taxonomy" id="1324801"/>
    <lineage>
        <taxon>Bacteria</taxon>
        <taxon>Pseudomonadati</taxon>
        <taxon>Bacteroidota</taxon>
        <taxon>Flavobacteriia</taxon>
        <taxon>Flavobacteriales</taxon>
        <taxon>Flavobacteriaceae</taxon>
        <taxon>Muriicola</taxon>
    </lineage>
</organism>
<protein>
    <submittedName>
        <fullName evidence="2">Metal-dependent hydrolase YfiT</fullName>
    </submittedName>
</protein>
<dbReference type="EMBL" id="BMFH01000002">
    <property type="protein sequence ID" value="GGD56770.1"/>
    <property type="molecule type" value="Genomic_DNA"/>
</dbReference>
<sequence length="180" mass="20866">MEPSELENLKYPIGHFIKPARITSLLLKDWIAQIEALPVNLRDLVQPFSDTQLNTPYRPGGWTVRQVVHHIADSHHHSYIRFKWALTEDRPVIKPYLEKEWAQLADAQDGHIDLSLNHLDAVHSRLVFMLKGLTEADWKREFIHPDGNVVVSLEENAGKYAWHGNHHLAHIQGLAERMNW</sequence>
<dbReference type="InterPro" id="IPR034660">
    <property type="entry name" value="DinB/YfiT-like"/>
</dbReference>
<reference evidence="3" key="1">
    <citation type="journal article" date="2019" name="Int. J. Syst. Evol. Microbiol.">
        <title>The Global Catalogue of Microorganisms (GCM) 10K type strain sequencing project: providing services to taxonomists for standard genome sequencing and annotation.</title>
        <authorList>
            <consortium name="The Broad Institute Genomics Platform"/>
            <consortium name="The Broad Institute Genome Sequencing Center for Infectious Disease"/>
            <person name="Wu L."/>
            <person name="Ma J."/>
        </authorList>
    </citation>
    <scope>NUCLEOTIDE SEQUENCE [LARGE SCALE GENOMIC DNA]</scope>
    <source>
        <strain evidence="3">CGMCC 1.12606</strain>
    </source>
</reference>
<proteinExistence type="predicted"/>
<name>A0ABQ1R7K7_9FLAO</name>
<dbReference type="Pfam" id="PF12867">
    <property type="entry name" value="DinB_2"/>
    <property type="match status" value="1"/>
</dbReference>
<dbReference type="SUPFAM" id="SSF109854">
    <property type="entry name" value="DinB/YfiT-like putative metalloenzymes"/>
    <property type="match status" value="1"/>
</dbReference>
<gene>
    <name evidence="2" type="primary">yfiT</name>
    <name evidence="2" type="ORF">GCM10011361_24140</name>
</gene>